<evidence type="ECO:0000259" key="1">
    <source>
        <dbReference type="PROSITE" id="PS50853"/>
    </source>
</evidence>
<evidence type="ECO:0000313" key="3">
    <source>
        <dbReference type="Proteomes" id="UP001596162"/>
    </source>
</evidence>
<dbReference type="Proteomes" id="UP001596162">
    <property type="component" value="Unassembled WGS sequence"/>
</dbReference>
<feature type="domain" description="Fibronectin type-III" evidence="1">
    <location>
        <begin position="832"/>
        <end position="923"/>
    </location>
</feature>
<accession>A0ABW0C1Z3</accession>
<dbReference type="PROSITE" id="PS50853">
    <property type="entry name" value="FN3"/>
    <property type="match status" value="4"/>
</dbReference>
<keyword evidence="3" id="KW-1185">Reference proteome</keyword>
<dbReference type="Gene3D" id="2.60.120.260">
    <property type="entry name" value="Galactose-binding domain-like"/>
    <property type="match status" value="1"/>
</dbReference>
<dbReference type="Gene3D" id="2.60.40.10">
    <property type="entry name" value="Immunoglobulins"/>
    <property type="match status" value="4"/>
</dbReference>
<dbReference type="Pfam" id="PF13585">
    <property type="entry name" value="CHU_C"/>
    <property type="match status" value="1"/>
</dbReference>
<feature type="domain" description="Fibronectin type-III" evidence="1">
    <location>
        <begin position="183"/>
        <end position="279"/>
    </location>
</feature>
<reference evidence="3" key="1">
    <citation type="journal article" date="2019" name="Int. J. Syst. Evol. Microbiol.">
        <title>The Global Catalogue of Microorganisms (GCM) 10K type strain sequencing project: providing services to taxonomists for standard genome sequencing and annotation.</title>
        <authorList>
            <consortium name="The Broad Institute Genomics Platform"/>
            <consortium name="The Broad Institute Genome Sequencing Center for Infectious Disease"/>
            <person name="Wu L."/>
            <person name="Ma J."/>
        </authorList>
    </citation>
    <scope>NUCLEOTIDE SEQUENCE [LARGE SCALE GENOMIC DNA]</scope>
    <source>
        <strain evidence="3">JCM 17978</strain>
    </source>
</reference>
<feature type="domain" description="Fibronectin type-III" evidence="1">
    <location>
        <begin position="403"/>
        <end position="494"/>
    </location>
</feature>
<dbReference type="InterPro" id="IPR003961">
    <property type="entry name" value="FN3_dom"/>
</dbReference>
<name>A0ABW0C1Z3_9FLAO</name>
<comment type="caution">
    <text evidence="2">The sequence shown here is derived from an EMBL/GenBank/DDBJ whole genome shotgun (WGS) entry which is preliminary data.</text>
</comment>
<dbReference type="CDD" id="cd00063">
    <property type="entry name" value="FN3"/>
    <property type="match status" value="1"/>
</dbReference>
<dbReference type="SMART" id="SM00060">
    <property type="entry name" value="FN3"/>
    <property type="match status" value="4"/>
</dbReference>
<sequence length="2066" mass="216059">MKKITLSILFGIISFCGFSQIGLVENFDAGLTLPPGWTGSGYSGAVFQPCSVVSLRANLSPENLTDDLISPNIVGQSNGTDLTVAFDYKIVDWSAAVDPTNPGWGELNVEYSTNNGATWTNMGTIDDSNHQAANTCANISFVLPAANVPTGSDIKLRFENTYFSGNYYFYIDNVTASQVVVDPPSCSNLISPTNGATGVPITADLSWQPATGIPSGYTLAVGTTPGGDDVVTSQGVGLSTSFALPDLEYSTTYYVTITPFNANGDATGCAVQSFTTGADPNAPVDCGSGIPINTVFCYTNNDTTTFSFVSSDGSPLVVVFNSGSTENNWDELIVLDSDGVTNLNAATPYGNGGNLAGLIFTSTGDTITIGVTSDGSGISCTNNPWDFDVACVDTSSIPNCNATLTAPINGEVGVNENVDLTWSPATIFVTGYTVTMGTTPGGTDIADNVDVGPVLTYDPGTLDYDQTYYVTITPYNDNGPAVNCNEESFTVRPDPNQIIDCAANQILNTVFCYENGNNAFQEIFSFQSSDGSPLNMFFNSGTIESCCDNIRIQDGNGTVIFEGNNGGDLAGLSIVSITDRLVMFYEADGSVSCASGSRTPWDFDVSCVDTTVVPNCNAELTAPLNGAVGVDENADLTWSPASVFVTGYIINMGTTPGGTDVLDGVDVGNVLTYPLGTLMFETTYYVTIIPYNDNGNATGCTEESFTVRNDPNQILDCSANEVVNTVYCYSANDDMVFNFASNDGAPLALVFNSGWIEATWDELIVRDSDGTILYQGDNGGDLTGLVFVSSGGSIEVEVDSDGFGSCEGSNNAPWNFDVSCVDTTALPNCNAVLTAPANGAVDVNENEDLFWTPATIFVTGYFINMGTTPGGTDVYNLEDVGNVTTFDPGILDYDQTYYVTIIPYNDNGSASGCTEYSFTTRPDPNQIIDCEAGQVLNTVHCYENGNNQFQEIYSFQSSSGFPLNILFNSGTIETCCDTIRITEGDGTIIYEGTGINGDLAGLEFGSTGDRIIVLAEADGSVSCESGSREPWDFDVWCQTCIPQTVRFDVVNGDCITDPNNPVFEVEVDITDLGDATSLTLTDNQGSAPVVVTETGILNFGPYAASTNVVVTVANTNDPNCTVISNPLAFICPPPPNPCSIVFAGDDTGVDCNTPEVTLSGNFHLYGQDTNNYEINAIDTCPTPPVDGATPTSINVDDTWSDVLELGFDFCFYGGVYNQVIIGSNGVISFEVENAGGFNGWALGAGDTLPNATNATITEANIFGVGHDIDPSVCGSIDYVVLGSAPYRQFVVNYNAVCHFGSQCNSNTSTSQIILHESSNNIDIHVLSKPTCTSWNGGRAVIGLQNVDDTAATTPPGRNTGVWTVTQEESWRFSPSGVPNYALQWVDPAGNVIGTEDTVTVSPTQNSTYTFEVTYDLCTGGQATVVDEVEVTYTNLSTADGTFEMDLDCTGATATILGDTGGTFAFNPEPTDGAIIDPTTGEITNGTSGTTYNVQYTVGDAGCPAIVTEIITLPAAGDPSFTLTATCDGAITTIDGDSGGTFVFNPEPADGATIDSTTGEIFNGVSGNTYTVEYTISGTCPVTRTETVTVLLPSDPSFTLSADCVSATATVTGDAGGVFTFNPVPTDGATIDSASGEITNVVAGASYTVEYTTVGDCPETATQTISIPLIADAAFEMTTSCTGATANVTGDTGGVFTFNPVPTDGAVLDMNTGEITNGVPGSSYTIEYTVGDVSCEATTSETITLPTVGDASFTLTANCDGAVATIDGDAGGTFTFDPVPTDGATINATTGEISNGTGGTTYTVVYSTSGVCAETETQTVTVLPGGDASFTMTVNCDGATAVLTGDTGGTFTFNPLPTDGATIDPGSGEIMNVESGSSYTVEYTTVGTCPTTASETITIPAEEDASFSVVAISCEGATISILGDTGGTFTFNPIPNDGATINATTGEVQNAETNTSYTIAYTTTGPCPVSSEVTFITDECLVQVIPQVITPNDDGVNDTFDLSGYDVSSLEIFNRHGVKVFSHKNGIYTDQFRGVADNGDELPVGTYYYIMKYQNGKVKSSWVYINK</sequence>
<dbReference type="EMBL" id="JBHSLA010000001">
    <property type="protein sequence ID" value="MFC5193971.1"/>
    <property type="molecule type" value="Genomic_DNA"/>
</dbReference>
<dbReference type="RefSeq" id="WP_376858158.1">
    <property type="nucleotide sequence ID" value="NZ_JBHSLA010000001.1"/>
</dbReference>
<evidence type="ECO:0000313" key="2">
    <source>
        <dbReference type="EMBL" id="MFC5193971.1"/>
    </source>
</evidence>
<dbReference type="SUPFAM" id="SSF49265">
    <property type="entry name" value="Fibronectin type III"/>
    <property type="match status" value="3"/>
</dbReference>
<feature type="domain" description="Fibronectin type-III" evidence="1">
    <location>
        <begin position="619"/>
        <end position="710"/>
    </location>
</feature>
<dbReference type="InterPro" id="IPR036116">
    <property type="entry name" value="FN3_sf"/>
</dbReference>
<gene>
    <name evidence="2" type="ORF">ACFPH8_01395</name>
</gene>
<dbReference type="InterPro" id="IPR013783">
    <property type="entry name" value="Ig-like_fold"/>
</dbReference>
<organism evidence="2 3">
    <name type="scientific">Bizionia hallyeonensis</name>
    <dbReference type="NCBI Taxonomy" id="1123757"/>
    <lineage>
        <taxon>Bacteria</taxon>
        <taxon>Pseudomonadati</taxon>
        <taxon>Bacteroidota</taxon>
        <taxon>Flavobacteriia</taxon>
        <taxon>Flavobacteriales</taxon>
        <taxon>Flavobacteriaceae</taxon>
        <taxon>Bizionia</taxon>
    </lineage>
</organism>
<protein>
    <submittedName>
        <fullName evidence="2">Gliding motility-associated C-terminal domain-containing protein</fullName>
    </submittedName>
</protein>
<proteinExistence type="predicted"/>